<reference evidence="1" key="1">
    <citation type="journal article" date="2015" name="Nature">
        <title>Complex archaea that bridge the gap between prokaryotes and eukaryotes.</title>
        <authorList>
            <person name="Spang A."/>
            <person name="Saw J.H."/>
            <person name="Jorgensen S.L."/>
            <person name="Zaremba-Niedzwiedzka K."/>
            <person name="Martijn J."/>
            <person name="Lind A.E."/>
            <person name="van Eijk R."/>
            <person name="Schleper C."/>
            <person name="Guy L."/>
            <person name="Ettema T.J."/>
        </authorList>
    </citation>
    <scope>NUCLEOTIDE SEQUENCE</scope>
</reference>
<dbReference type="EMBL" id="LAZR01000153">
    <property type="protein sequence ID" value="KKN85895.1"/>
    <property type="molecule type" value="Genomic_DNA"/>
</dbReference>
<comment type="caution">
    <text evidence="1">The sequence shown here is derived from an EMBL/GenBank/DDBJ whole genome shotgun (WGS) entry which is preliminary data.</text>
</comment>
<name>A0A0F9TXZ8_9ZZZZ</name>
<sequence length="97" mass="10947">MQELNGLCYIGEPPNGEMIRMADLRPGDIFRLIPRDDPAMPVIIEEAESARSSGRCVSEQSTNLFRAMVKRARLYRYEQGDPTADGKAQCWAEEVEV</sequence>
<gene>
    <name evidence="1" type="ORF">LCGC14_0273060</name>
</gene>
<protein>
    <submittedName>
        <fullName evidence="1">Uncharacterized protein</fullName>
    </submittedName>
</protein>
<dbReference type="AlphaFoldDB" id="A0A0F9TXZ8"/>
<accession>A0A0F9TXZ8</accession>
<evidence type="ECO:0000313" key="1">
    <source>
        <dbReference type="EMBL" id="KKN85895.1"/>
    </source>
</evidence>
<organism evidence="1">
    <name type="scientific">marine sediment metagenome</name>
    <dbReference type="NCBI Taxonomy" id="412755"/>
    <lineage>
        <taxon>unclassified sequences</taxon>
        <taxon>metagenomes</taxon>
        <taxon>ecological metagenomes</taxon>
    </lineage>
</organism>
<proteinExistence type="predicted"/>